<feature type="region of interest" description="Disordered" evidence="4">
    <location>
        <begin position="94"/>
        <end position="131"/>
    </location>
</feature>
<feature type="chain" id="PRO_5034271030" description="LysM domain-containing protein" evidence="5">
    <location>
        <begin position="21"/>
        <end position="307"/>
    </location>
</feature>
<dbReference type="InterPro" id="IPR052210">
    <property type="entry name" value="LysM1-like"/>
</dbReference>
<evidence type="ECO:0000256" key="2">
    <source>
        <dbReference type="ARBA" id="ARBA00023026"/>
    </source>
</evidence>
<feature type="region of interest" description="Disordered" evidence="4">
    <location>
        <begin position="196"/>
        <end position="215"/>
    </location>
</feature>
<dbReference type="Proteomes" id="UP000582016">
    <property type="component" value="Unassembled WGS sequence"/>
</dbReference>
<comment type="similarity">
    <text evidence="3">Belongs to the secreted LysM effector family.</text>
</comment>
<dbReference type="Pfam" id="PF01476">
    <property type="entry name" value="LysM"/>
    <property type="match status" value="1"/>
</dbReference>
<protein>
    <recommendedName>
        <fullName evidence="6">LysM domain-containing protein</fullName>
    </recommendedName>
</protein>
<dbReference type="EMBL" id="JAAOAQ010000544">
    <property type="protein sequence ID" value="KAF5542206.1"/>
    <property type="molecule type" value="Genomic_DNA"/>
</dbReference>
<keyword evidence="8" id="KW-1185">Reference proteome</keyword>
<gene>
    <name evidence="7" type="ORF">FPHYL_11597</name>
</gene>
<evidence type="ECO:0000256" key="5">
    <source>
        <dbReference type="SAM" id="SignalP"/>
    </source>
</evidence>
<dbReference type="Gene3D" id="3.10.350.10">
    <property type="entry name" value="LysM domain"/>
    <property type="match status" value="3"/>
</dbReference>
<dbReference type="InterPro" id="IPR036779">
    <property type="entry name" value="LysM_dom_sf"/>
</dbReference>
<name>A0A8H5IWX5_9HYPO</name>
<dbReference type="SUPFAM" id="SSF54106">
    <property type="entry name" value="LysM domain"/>
    <property type="match status" value="1"/>
</dbReference>
<feature type="domain" description="LysM" evidence="6">
    <location>
        <begin position="226"/>
        <end position="273"/>
    </location>
</feature>
<proteinExistence type="inferred from homology"/>
<dbReference type="AlphaFoldDB" id="A0A8H5IWX5"/>
<dbReference type="GO" id="GO:0008061">
    <property type="term" value="F:chitin binding"/>
    <property type="evidence" value="ECO:0007669"/>
    <property type="project" value="UniProtKB-KW"/>
</dbReference>
<evidence type="ECO:0000256" key="1">
    <source>
        <dbReference type="ARBA" id="ARBA00022669"/>
    </source>
</evidence>
<feature type="signal peptide" evidence="5">
    <location>
        <begin position="1"/>
        <end position="20"/>
    </location>
</feature>
<evidence type="ECO:0000313" key="7">
    <source>
        <dbReference type="EMBL" id="KAF5542206.1"/>
    </source>
</evidence>
<keyword evidence="5" id="KW-0732">Signal</keyword>
<dbReference type="PANTHER" id="PTHR34997">
    <property type="entry name" value="AM15"/>
    <property type="match status" value="1"/>
</dbReference>
<keyword evidence="2" id="KW-0843">Virulence</keyword>
<dbReference type="OrthoDB" id="2281372at2759"/>
<dbReference type="CDD" id="cd00118">
    <property type="entry name" value="LysM"/>
    <property type="match status" value="1"/>
</dbReference>
<feature type="domain" description="LysM" evidence="6">
    <location>
        <begin position="42"/>
        <end position="89"/>
    </location>
</feature>
<dbReference type="InterPro" id="IPR018392">
    <property type="entry name" value="LysM"/>
</dbReference>
<dbReference type="PROSITE" id="PS51782">
    <property type="entry name" value="LYSM"/>
    <property type="match status" value="3"/>
</dbReference>
<comment type="caution">
    <text evidence="7">The sequence shown here is derived from an EMBL/GenBank/DDBJ whole genome shotgun (WGS) entry which is preliminary data.</text>
</comment>
<organism evidence="7 8">
    <name type="scientific">Fusarium phyllophilum</name>
    <dbReference type="NCBI Taxonomy" id="47803"/>
    <lineage>
        <taxon>Eukaryota</taxon>
        <taxon>Fungi</taxon>
        <taxon>Dikarya</taxon>
        <taxon>Ascomycota</taxon>
        <taxon>Pezizomycotina</taxon>
        <taxon>Sordariomycetes</taxon>
        <taxon>Hypocreomycetidae</taxon>
        <taxon>Hypocreales</taxon>
        <taxon>Nectriaceae</taxon>
        <taxon>Fusarium</taxon>
        <taxon>Fusarium fujikuroi species complex</taxon>
    </lineage>
</organism>
<sequence>MRTLLFLVAGLVGGDQLALGAEVPRDSQPENPHDKSATQQCTWWLDYDQEISCDKLLTDNLITIKQFRRWNPSISDDCKGLTIGKSYCVEAAFEPEPEPGPKPAPKPSFTKRPDPSPTKPLNGIETPTDIQPGMVNNCDQFYLVQKGDTCAAIASRHSITVSQFSTWNSKVGSNCSGLWANAYACVSIIGHSPTPTKSTTTSKVEPTNGIETPSPVQSGVSKNCSKFHLVKTTTTTCKSIEEYYKLPLSDFYKWNPAIGTDCRSLLAGYWVCISVVGWKPPTPTAPANGTLRLDQSALAYGQTTTYV</sequence>
<evidence type="ECO:0000256" key="3">
    <source>
        <dbReference type="ARBA" id="ARBA00044955"/>
    </source>
</evidence>
<dbReference type="SMART" id="SM00257">
    <property type="entry name" value="LysM"/>
    <property type="match status" value="2"/>
</dbReference>
<reference evidence="7 8" key="1">
    <citation type="submission" date="2020-05" db="EMBL/GenBank/DDBJ databases">
        <title>Identification and distribution of gene clusters putatively required for synthesis of sphingolipid metabolism inhibitors in phylogenetically diverse species of the filamentous fungus Fusarium.</title>
        <authorList>
            <person name="Kim H.-S."/>
            <person name="Busman M."/>
            <person name="Brown D.W."/>
            <person name="Divon H."/>
            <person name="Uhlig S."/>
            <person name="Proctor R.H."/>
        </authorList>
    </citation>
    <scope>NUCLEOTIDE SEQUENCE [LARGE SCALE GENOMIC DNA]</scope>
    <source>
        <strain evidence="7 8">NRRL 13617</strain>
    </source>
</reference>
<dbReference type="PANTHER" id="PTHR34997:SF1">
    <property type="entry name" value="PEPTIDOGLYCAN-BINDING LYSIN DOMAIN"/>
    <property type="match status" value="1"/>
</dbReference>
<evidence type="ECO:0000313" key="8">
    <source>
        <dbReference type="Proteomes" id="UP000582016"/>
    </source>
</evidence>
<keyword evidence="1" id="KW-0147">Chitin-binding</keyword>
<accession>A0A8H5IWX5</accession>
<evidence type="ECO:0000256" key="4">
    <source>
        <dbReference type="SAM" id="MobiDB-lite"/>
    </source>
</evidence>
<feature type="domain" description="LysM" evidence="6">
    <location>
        <begin position="140"/>
        <end position="186"/>
    </location>
</feature>
<evidence type="ECO:0000259" key="6">
    <source>
        <dbReference type="PROSITE" id="PS51782"/>
    </source>
</evidence>